<dbReference type="Pfam" id="PF00023">
    <property type="entry name" value="Ank"/>
    <property type="match status" value="1"/>
</dbReference>
<feature type="compositionally biased region" description="Basic and acidic residues" evidence="3">
    <location>
        <begin position="1708"/>
        <end position="1727"/>
    </location>
</feature>
<sequence>MISSDADNPVVSTNTLPVGTQFHPEMLETENCLRDGNAVPIGQQHDEKYNTGTENELGMGVGSSLQPMPGFNRSDVRENTELDVTNALAADPSPEPVQEAIVQDSTDHLQADSTSSLSHASSSVASNTDTEDDGQGVIAQYEQGQPDHGLADQEIDWGLPGAELLQPEAAPDVQLNISLRQEGTMWVPGRPEAAAPVALIDLPSVSLSVASTTEPRSSSSLGTLLTHRETVLDEHRRQTGRVQSALEIMGILHDAGQLTHPVEVPHSVRAMPTLLDFTFDLDRDFSHIRNAQKRAAAERDARKALKKKMAVHDIQMVQAENAERAGVLQVVENHINLAVRGQLRHMAFAPRVSIPETNVPTPPADALPDSGPTYELKETNFASRLSDSHMRGRVEEYDAVLAILNVRTDPLPAKPTRAEPDLPEQTPECRSSDKRVRTKAMVLWRKKCERARNKVITTETSALEQDTAKLQTLLEERRATLMACLTRPPATKKKAPGVPREDDPEAGKRFEHDTIVRYFTAMSGMTGLRLIKAPAGDSSLDDVTAELARVTVDPVFNVDEIEQALYNDADLHRADYLLTQADASPEDDRVDQLRVDLGRLTPILSLAKDPMPALRGRVKEALERSDELHTHVIRGDVSKMRSKTLLRDKQFGPVVLNCLDREGQSPLYKAFLHNQDKAFAALLNAGCLLEDAFPDGHPLLAAVANPLMLNALLATKLEVNTVSGNTTALVSAIQGGHWDSALELLNNGADPLLPPDNNSWYAALVSPDSIFAQLIQHEIQTVISRRLAEAVSRVDISGVKRLLSAQVIPYGSERHLTAPLFAAVRTGSLECVSVLLGHGADPRATLGDRTALQLCKGNKHMEFVLSRTVEATNRGVSVERGVKAKLPARPALNYRPADSTEVETFPIRDAVCSNLHQGFGLSNARYRNNPGGGDCAIFALHNLDPTLFSNDTVRTRAAARSLLAKPQPVLDLAETGFTTPQLREMFEGSNFVNLPALWAIQLYLSGRVKRDTVGQFLLYQYASVSDNSGAHRTIERFHIELTNDKFMLRCTYPEPKVTSEWTAFAEGVGYCHGHYFNVYPTKPVSQPDMWYSVGAVPEPESTSVSVSQPATSKASVPHRNAAGQQDRQPSKRVSALLSSGITLLKQKRSPPSKPEVSAALLHCHSLATAKTGSIPGDIPSLLRHAYSRHFGKIMPSERASTEPADDDSFDDSTREELLALLDGIPTLKPKAQALLNRARSILTDGPPLSMNVELADGQDLPDALHTLLHGTLWAVMMAAGADPDLDETLPSKLSELYTTQAKCLWFMCKKLYFCQHVASRDSDIYVNSELRFVQNGDAYAHILYHGRLFLANSEKERPFTRAAMALSSRVEGTDPFIAVTPRGLWEWKKDNLPTRVRFRTSPQAAEYERCLQPWSKDRLVKEVIFGDFTVIVVTEAGLFASGSGAPAFVGNVRHGESRLNPIFLPDGFIPERVQFRHNVAVLTMSDRQMISGRNDSGQLGLGHSNSMTGFVDLPFHVDSILTGDHADFSNFFESNNRILFVGHVWPQLVASGLLPGFEEEDTCVEPTPLRYQEPVKAFFSDDSRLVWVTEGETHYVRKMDGIPLSEFTLPFEITHIVPDSIDRLSILRVILTRRMNEDDCDCGISPDGHQDRFRDTAGIWHELAAVTNSVPILFDCPEPTEDHKPVFTVDVQPGEYPSQVARITKAEREKMNESQHGPERKWERDNDSDSDDEDILGALDMDTRMQLMLQSMMS</sequence>
<gene>
    <name evidence="4" type="ORF">J8273_3004</name>
</gene>
<protein>
    <submittedName>
        <fullName evidence="4">Ankyrin repeats (3 copies)</fullName>
    </submittedName>
</protein>
<proteinExistence type="predicted"/>
<keyword evidence="5" id="KW-1185">Reference proteome</keyword>
<dbReference type="Gene3D" id="1.25.40.20">
    <property type="entry name" value="Ankyrin repeat-containing domain"/>
    <property type="match status" value="2"/>
</dbReference>
<feature type="region of interest" description="Disordered" evidence="3">
    <location>
        <begin position="1708"/>
        <end position="1735"/>
    </location>
</feature>
<evidence type="ECO:0000256" key="2">
    <source>
        <dbReference type="ARBA" id="ARBA00023043"/>
    </source>
</evidence>
<evidence type="ECO:0000256" key="1">
    <source>
        <dbReference type="ARBA" id="ARBA00022737"/>
    </source>
</evidence>
<dbReference type="SMART" id="SM00248">
    <property type="entry name" value="ANK"/>
    <property type="match status" value="3"/>
</dbReference>
<dbReference type="PANTHER" id="PTHR24171">
    <property type="entry name" value="ANKYRIN REPEAT DOMAIN-CONTAINING PROTEIN 39-RELATED"/>
    <property type="match status" value="1"/>
</dbReference>
<feature type="region of interest" description="Disordered" evidence="3">
    <location>
        <begin position="105"/>
        <end position="133"/>
    </location>
</feature>
<dbReference type="EMBL" id="JAHDYR010000011">
    <property type="protein sequence ID" value="KAG9395437.1"/>
    <property type="molecule type" value="Genomic_DNA"/>
</dbReference>
<dbReference type="Proteomes" id="UP000717585">
    <property type="component" value="Unassembled WGS sequence"/>
</dbReference>
<feature type="region of interest" description="Disordered" evidence="3">
    <location>
        <begin position="1101"/>
        <end position="1132"/>
    </location>
</feature>
<dbReference type="InterPro" id="IPR002110">
    <property type="entry name" value="Ankyrin_rpt"/>
</dbReference>
<comment type="caution">
    <text evidence="4">The sequence shown here is derived from an EMBL/GenBank/DDBJ whole genome shotgun (WGS) entry which is preliminary data.</text>
</comment>
<organism evidence="4 5">
    <name type="scientific">Carpediemonas membranifera</name>
    <dbReference type="NCBI Taxonomy" id="201153"/>
    <lineage>
        <taxon>Eukaryota</taxon>
        <taxon>Metamonada</taxon>
        <taxon>Carpediemonas-like organisms</taxon>
        <taxon>Carpediemonas</taxon>
    </lineage>
</organism>
<name>A0A8J6E589_9EUKA</name>
<dbReference type="InterPro" id="IPR036770">
    <property type="entry name" value="Ankyrin_rpt-contain_sf"/>
</dbReference>
<feature type="compositionally biased region" description="Low complexity" evidence="3">
    <location>
        <begin position="111"/>
        <end position="126"/>
    </location>
</feature>
<keyword evidence="1" id="KW-0677">Repeat</keyword>
<feature type="region of interest" description="Disordered" evidence="3">
    <location>
        <begin position="411"/>
        <end position="434"/>
    </location>
</feature>
<dbReference type="OrthoDB" id="3253298at2759"/>
<dbReference type="SUPFAM" id="SSF48403">
    <property type="entry name" value="Ankyrin repeat"/>
    <property type="match status" value="1"/>
</dbReference>
<keyword evidence="2" id="KW-0040">ANK repeat</keyword>
<reference evidence="4" key="1">
    <citation type="submission" date="2021-05" db="EMBL/GenBank/DDBJ databases">
        <title>A free-living protist that lacks canonical eukaryotic 1 DNA replication and segregation systems.</title>
        <authorList>
            <person name="Salas-Leiva D.E."/>
            <person name="Tromer E.C."/>
            <person name="Curtis B.A."/>
            <person name="Jerlstrom-Hultqvist J."/>
            <person name="Kolisko M."/>
            <person name="Yi Z."/>
            <person name="Salas-Leiva J.S."/>
            <person name="Gallot-Lavallee L."/>
            <person name="Kops G.J.P.L."/>
            <person name="Archibald J.M."/>
            <person name="Simpson A.G.B."/>
            <person name="Roger A.J."/>
        </authorList>
    </citation>
    <scope>NUCLEOTIDE SEQUENCE</scope>
    <source>
        <strain evidence="4">BICM</strain>
    </source>
</reference>
<accession>A0A8J6E589</accession>
<evidence type="ECO:0000313" key="5">
    <source>
        <dbReference type="Proteomes" id="UP000717585"/>
    </source>
</evidence>
<evidence type="ECO:0000313" key="4">
    <source>
        <dbReference type="EMBL" id="KAG9395437.1"/>
    </source>
</evidence>
<evidence type="ECO:0000256" key="3">
    <source>
        <dbReference type="SAM" id="MobiDB-lite"/>
    </source>
</evidence>